<dbReference type="InterPro" id="IPR006634">
    <property type="entry name" value="TLC-dom"/>
</dbReference>
<dbReference type="PROSITE" id="PS50922">
    <property type="entry name" value="TLC"/>
    <property type="match status" value="1"/>
</dbReference>
<dbReference type="GO" id="GO:0071709">
    <property type="term" value="P:membrane assembly"/>
    <property type="evidence" value="ECO:0007669"/>
    <property type="project" value="TreeGrafter"/>
</dbReference>
<dbReference type="PANTHER" id="PTHR13439:SF4">
    <property type="entry name" value="TLC DOMAIN-CONTAINING PROTEIN"/>
    <property type="match status" value="1"/>
</dbReference>
<evidence type="ECO:0000256" key="4">
    <source>
        <dbReference type="ARBA" id="ARBA00023136"/>
    </source>
</evidence>
<feature type="transmembrane region" description="Helical" evidence="6">
    <location>
        <begin position="12"/>
        <end position="33"/>
    </location>
</feature>
<feature type="transmembrane region" description="Helical" evidence="6">
    <location>
        <begin position="328"/>
        <end position="350"/>
    </location>
</feature>
<organism evidence="8 9">
    <name type="scientific">Malus domestica</name>
    <name type="common">Apple</name>
    <name type="synonym">Pyrus malus</name>
    <dbReference type="NCBI Taxonomy" id="3750"/>
    <lineage>
        <taxon>Eukaryota</taxon>
        <taxon>Viridiplantae</taxon>
        <taxon>Streptophyta</taxon>
        <taxon>Embryophyta</taxon>
        <taxon>Tracheophyta</taxon>
        <taxon>Spermatophyta</taxon>
        <taxon>Magnoliopsida</taxon>
        <taxon>eudicotyledons</taxon>
        <taxon>Gunneridae</taxon>
        <taxon>Pentapetalae</taxon>
        <taxon>rosids</taxon>
        <taxon>fabids</taxon>
        <taxon>Rosales</taxon>
        <taxon>Rosaceae</taxon>
        <taxon>Amygdaloideae</taxon>
        <taxon>Maleae</taxon>
        <taxon>Malus</taxon>
    </lineage>
</organism>
<comment type="caution">
    <text evidence="8">The sequence shown here is derived from an EMBL/GenBank/DDBJ whole genome shotgun (WGS) entry which is preliminary data.</text>
</comment>
<keyword evidence="4 5" id="KW-0472">Membrane</keyword>
<dbReference type="GO" id="GO:0007009">
    <property type="term" value="P:plasma membrane organization"/>
    <property type="evidence" value="ECO:0007669"/>
    <property type="project" value="TreeGrafter"/>
</dbReference>
<evidence type="ECO:0000259" key="7">
    <source>
        <dbReference type="PROSITE" id="PS50922"/>
    </source>
</evidence>
<keyword evidence="9" id="KW-1185">Reference proteome</keyword>
<evidence type="ECO:0000256" key="3">
    <source>
        <dbReference type="ARBA" id="ARBA00022989"/>
    </source>
</evidence>
<gene>
    <name evidence="8" type="ORF">DVH24_006909</name>
</gene>
<protein>
    <recommendedName>
        <fullName evidence="7">TLC domain-containing protein</fullName>
    </recommendedName>
</protein>
<feature type="transmembrane region" description="Helical" evidence="6">
    <location>
        <begin position="254"/>
        <end position="272"/>
    </location>
</feature>
<accession>A0A498J9Z1</accession>
<dbReference type="GO" id="GO:0005886">
    <property type="term" value="C:plasma membrane"/>
    <property type="evidence" value="ECO:0007669"/>
    <property type="project" value="TreeGrafter"/>
</dbReference>
<sequence>MKGLHKYIGSSSPLVGTTTLLLWFVSVLFEILFHRRSELLAIVAGCFFYQLANWVVLSFVSRDPLFVNTSVSLLHSSITSASDLCRLMIEAGLEAIVSLIRLDMMGSLSAERLRYNPEMSPWLSGPPAQWHCITGSKAMVAARRDFTTTRNATMAFRSPGPMTLCHWPEGIVVFILVNQWLRNGLVGMFEHSELVGHTWPWAYPALCFSCGYFAYDQWDMLHYGLYSGWIPSILMHHLVLLICFTLALYRKVTINYLILTLICELHSIFLHVRKAQRMAGIRDARSKIVRAEWVLNWVTFTFARTAAHLLVTAKLFCDTPKFGKGIELPLALFGMFRMNFLNASLGIDLFHAFKRERNSRHANAYHELQGQNRELQIILVSIV</sequence>
<dbReference type="Pfam" id="PF03798">
    <property type="entry name" value="TRAM_LAG1_CLN8"/>
    <property type="match status" value="1"/>
</dbReference>
<feature type="transmembrane region" description="Helical" evidence="6">
    <location>
        <begin position="225"/>
        <end position="248"/>
    </location>
</feature>
<evidence type="ECO:0000256" key="2">
    <source>
        <dbReference type="ARBA" id="ARBA00022692"/>
    </source>
</evidence>
<keyword evidence="3 6" id="KW-1133">Transmembrane helix</keyword>
<evidence type="ECO:0000313" key="8">
    <source>
        <dbReference type="EMBL" id="RXH90964.1"/>
    </source>
</evidence>
<dbReference type="PANTHER" id="PTHR13439">
    <property type="entry name" value="CT120 PROTEIN"/>
    <property type="match status" value="1"/>
</dbReference>
<comment type="subcellular location">
    <subcellularLocation>
        <location evidence="1">Membrane</location>
        <topology evidence="1">Multi-pass membrane protein</topology>
    </subcellularLocation>
</comment>
<dbReference type="EMBL" id="RDQH01000334">
    <property type="protein sequence ID" value="RXH90964.1"/>
    <property type="molecule type" value="Genomic_DNA"/>
</dbReference>
<keyword evidence="2 5" id="KW-0812">Transmembrane</keyword>
<dbReference type="InterPro" id="IPR050846">
    <property type="entry name" value="TLCD"/>
</dbReference>
<evidence type="ECO:0000313" key="9">
    <source>
        <dbReference type="Proteomes" id="UP000290289"/>
    </source>
</evidence>
<proteinExistence type="predicted"/>
<dbReference type="AlphaFoldDB" id="A0A498J9Z1"/>
<dbReference type="GO" id="GO:0055091">
    <property type="term" value="P:phospholipid homeostasis"/>
    <property type="evidence" value="ECO:0007669"/>
    <property type="project" value="TreeGrafter"/>
</dbReference>
<dbReference type="Proteomes" id="UP000290289">
    <property type="component" value="Chromosome 8"/>
</dbReference>
<evidence type="ECO:0000256" key="5">
    <source>
        <dbReference type="PROSITE-ProRule" id="PRU00205"/>
    </source>
</evidence>
<feature type="transmembrane region" description="Helical" evidence="6">
    <location>
        <begin position="39"/>
        <end position="60"/>
    </location>
</feature>
<feature type="domain" description="TLC" evidence="7">
    <location>
        <begin position="162"/>
        <end position="367"/>
    </location>
</feature>
<dbReference type="GO" id="GO:0097035">
    <property type="term" value="P:regulation of membrane lipid distribution"/>
    <property type="evidence" value="ECO:0007669"/>
    <property type="project" value="TreeGrafter"/>
</dbReference>
<dbReference type="SMART" id="SM00724">
    <property type="entry name" value="TLC"/>
    <property type="match status" value="1"/>
</dbReference>
<feature type="transmembrane region" description="Helical" evidence="6">
    <location>
        <begin position="293"/>
        <end position="316"/>
    </location>
</feature>
<reference evidence="8 9" key="1">
    <citation type="submission" date="2018-10" db="EMBL/GenBank/DDBJ databases">
        <title>A high-quality apple genome assembly.</title>
        <authorList>
            <person name="Hu J."/>
        </authorList>
    </citation>
    <scope>NUCLEOTIDE SEQUENCE [LARGE SCALE GENOMIC DNA]</scope>
    <source>
        <strain evidence="9">cv. HFTH1</strain>
        <tissue evidence="8">Young leaf</tissue>
    </source>
</reference>
<evidence type="ECO:0000256" key="6">
    <source>
        <dbReference type="SAM" id="Phobius"/>
    </source>
</evidence>
<evidence type="ECO:0000256" key="1">
    <source>
        <dbReference type="ARBA" id="ARBA00004141"/>
    </source>
</evidence>
<name>A0A498J9Z1_MALDO</name>